<keyword evidence="3" id="KW-1185">Reference proteome</keyword>
<protein>
    <submittedName>
        <fullName evidence="2">Uncharacterized protein</fullName>
    </submittedName>
</protein>
<organism evidence="2 3">
    <name type="scientific">Antarcticimicrobium luteum</name>
    <dbReference type="NCBI Taxonomy" id="2547397"/>
    <lineage>
        <taxon>Bacteria</taxon>
        <taxon>Pseudomonadati</taxon>
        <taxon>Pseudomonadota</taxon>
        <taxon>Alphaproteobacteria</taxon>
        <taxon>Rhodobacterales</taxon>
        <taxon>Paracoccaceae</taxon>
        <taxon>Antarcticimicrobium</taxon>
    </lineage>
</organism>
<accession>A0A4R5UX31</accession>
<proteinExistence type="predicted"/>
<dbReference type="OrthoDB" id="8481451at2"/>
<dbReference type="EMBL" id="SMUV01000071">
    <property type="protein sequence ID" value="TDK43874.1"/>
    <property type="molecule type" value="Genomic_DNA"/>
</dbReference>
<feature type="region of interest" description="Disordered" evidence="1">
    <location>
        <begin position="32"/>
        <end position="51"/>
    </location>
</feature>
<comment type="caution">
    <text evidence="2">The sequence shown here is derived from an EMBL/GenBank/DDBJ whole genome shotgun (WGS) entry which is preliminary data.</text>
</comment>
<evidence type="ECO:0000313" key="3">
    <source>
        <dbReference type="Proteomes" id="UP000295301"/>
    </source>
</evidence>
<sequence length="80" mass="8619">MKLITPDTISFRAQVTEEELRARMATEVLEQIGGLGPDGKPLPGIKTRVLRGDGRKGGYTIDVTGPAPARLYLPRGEDNG</sequence>
<dbReference type="Proteomes" id="UP000295301">
    <property type="component" value="Unassembled WGS sequence"/>
</dbReference>
<evidence type="ECO:0000313" key="2">
    <source>
        <dbReference type="EMBL" id="TDK43874.1"/>
    </source>
</evidence>
<name>A0A4R5UX31_9RHOB</name>
<evidence type="ECO:0000256" key="1">
    <source>
        <dbReference type="SAM" id="MobiDB-lite"/>
    </source>
</evidence>
<dbReference type="RefSeq" id="WP_133360872.1">
    <property type="nucleotide sequence ID" value="NZ_SMUV01000071.1"/>
</dbReference>
<reference evidence="2 3" key="1">
    <citation type="submission" date="2019-03" db="EMBL/GenBank/DDBJ databases">
        <title>Ruegeria lutea sp. nov., a novel strain, isolated from marine sediment, the Masan Bay, South Korea.</title>
        <authorList>
            <person name="Kim J."/>
            <person name="Kim D.-Y."/>
            <person name="Lee S.-S."/>
        </authorList>
    </citation>
    <scope>NUCLEOTIDE SEQUENCE [LARGE SCALE GENOMIC DNA]</scope>
    <source>
        <strain evidence="2 3">318-1</strain>
    </source>
</reference>
<gene>
    <name evidence="2" type="ORF">E1832_16510</name>
</gene>
<dbReference type="AlphaFoldDB" id="A0A4R5UX31"/>